<evidence type="ECO:0000256" key="3">
    <source>
        <dbReference type="ARBA" id="ARBA00022705"/>
    </source>
</evidence>
<dbReference type="AlphaFoldDB" id="A0A550CRE6"/>
<dbReference type="InterPro" id="IPR016059">
    <property type="entry name" value="DNA_ligase_ATP-dep_CS"/>
</dbReference>
<dbReference type="STRING" id="97359.A0A550CRE6"/>
<dbReference type="CDD" id="cd07896">
    <property type="entry name" value="Adenylation_kDNA_ligase_like"/>
    <property type="match status" value="1"/>
</dbReference>
<dbReference type="GO" id="GO:0008270">
    <property type="term" value="F:zinc ion binding"/>
    <property type="evidence" value="ECO:0007669"/>
    <property type="project" value="UniProtKB-KW"/>
</dbReference>
<organism evidence="9 10">
    <name type="scientific">Schizophyllum amplum</name>
    <dbReference type="NCBI Taxonomy" id="97359"/>
    <lineage>
        <taxon>Eukaryota</taxon>
        <taxon>Fungi</taxon>
        <taxon>Dikarya</taxon>
        <taxon>Basidiomycota</taxon>
        <taxon>Agaricomycotina</taxon>
        <taxon>Agaricomycetes</taxon>
        <taxon>Agaricomycetidae</taxon>
        <taxon>Agaricales</taxon>
        <taxon>Schizophyllaceae</taxon>
        <taxon>Schizophyllum</taxon>
    </lineage>
</organism>
<feature type="domain" description="SWIM-type" evidence="8">
    <location>
        <begin position="46"/>
        <end position="86"/>
    </location>
</feature>
<evidence type="ECO:0000256" key="4">
    <source>
        <dbReference type="ARBA" id="ARBA00022763"/>
    </source>
</evidence>
<evidence type="ECO:0000256" key="2">
    <source>
        <dbReference type="ARBA" id="ARBA00022598"/>
    </source>
</evidence>
<dbReference type="InterPro" id="IPR012310">
    <property type="entry name" value="DNA_ligase_ATP-dep_cent"/>
</dbReference>
<dbReference type="InterPro" id="IPR029319">
    <property type="entry name" value="DNA_ligase_OB"/>
</dbReference>
<keyword evidence="5" id="KW-0234">DNA repair</keyword>
<feature type="region of interest" description="Disordered" evidence="7">
    <location>
        <begin position="92"/>
        <end position="136"/>
    </location>
</feature>
<dbReference type="Pfam" id="PF14743">
    <property type="entry name" value="DNA_ligase_OB_2"/>
    <property type="match status" value="1"/>
</dbReference>
<dbReference type="Proteomes" id="UP000320762">
    <property type="component" value="Unassembled WGS sequence"/>
</dbReference>
<keyword evidence="10" id="KW-1185">Reference proteome</keyword>
<keyword evidence="6" id="KW-0479">Metal-binding</keyword>
<comment type="cofactor">
    <cofactor evidence="1">
        <name>a divalent metal cation</name>
        <dbReference type="ChEBI" id="CHEBI:60240"/>
    </cofactor>
</comment>
<dbReference type="InterPro" id="IPR050326">
    <property type="entry name" value="NAD_dep_DNA_ligaseB"/>
</dbReference>
<keyword evidence="2" id="KW-0436">Ligase</keyword>
<dbReference type="PANTHER" id="PTHR47810">
    <property type="entry name" value="DNA LIGASE"/>
    <property type="match status" value="1"/>
</dbReference>
<evidence type="ECO:0000256" key="5">
    <source>
        <dbReference type="ARBA" id="ARBA00023204"/>
    </source>
</evidence>
<dbReference type="SUPFAM" id="SSF56091">
    <property type="entry name" value="DNA ligase/mRNA capping enzyme, catalytic domain"/>
    <property type="match status" value="1"/>
</dbReference>
<proteinExistence type="predicted"/>
<protein>
    <recommendedName>
        <fullName evidence="8">SWIM-type domain-containing protein</fullName>
    </recommendedName>
</protein>
<dbReference type="EMBL" id="VDMD01000002">
    <property type="protein sequence ID" value="TRM67370.1"/>
    <property type="molecule type" value="Genomic_DNA"/>
</dbReference>
<dbReference type="InterPro" id="IPR012340">
    <property type="entry name" value="NA-bd_OB-fold"/>
</dbReference>
<keyword evidence="4" id="KW-0227">DNA damage</keyword>
<dbReference type="PROSITE" id="PS00333">
    <property type="entry name" value="DNA_LIGASE_A2"/>
    <property type="match status" value="1"/>
</dbReference>
<dbReference type="GO" id="GO:0006310">
    <property type="term" value="P:DNA recombination"/>
    <property type="evidence" value="ECO:0007669"/>
    <property type="project" value="InterPro"/>
</dbReference>
<dbReference type="OrthoDB" id="411785at2759"/>
<dbReference type="PROSITE" id="PS50966">
    <property type="entry name" value="ZF_SWIM"/>
    <property type="match status" value="1"/>
</dbReference>
<keyword evidence="6" id="KW-0862">Zinc</keyword>
<dbReference type="SUPFAM" id="SSF50249">
    <property type="entry name" value="Nucleic acid-binding proteins"/>
    <property type="match status" value="1"/>
</dbReference>
<dbReference type="Pfam" id="PF01068">
    <property type="entry name" value="DNA_ligase_A_M"/>
    <property type="match status" value="1"/>
</dbReference>
<evidence type="ECO:0000256" key="7">
    <source>
        <dbReference type="SAM" id="MobiDB-lite"/>
    </source>
</evidence>
<name>A0A550CRE6_9AGAR</name>
<dbReference type="CDD" id="cd08041">
    <property type="entry name" value="OBF_kDNA_ligase_like"/>
    <property type="match status" value="1"/>
</dbReference>
<dbReference type="GO" id="GO:0003910">
    <property type="term" value="F:DNA ligase (ATP) activity"/>
    <property type="evidence" value="ECO:0007669"/>
    <property type="project" value="InterPro"/>
</dbReference>
<dbReference type="Gene3D" id="2.40.50.140">
    <property type="entry name" value="Nucleic acid-binding proteins"/>
    <property type="match status" value="1"/>
</dbReference>
<dbReference type="GO" id="GO:0006281">
    <property type="term" value="P:DNA repair"/>
    <property type="evidence" value="ECO:0007669"/>
    <property type="project" value="UniProtKB-KW"/>
</dbReference>
<evidence type="ECO:0000313" key="9">
    <source>
        <dbReference type="EMBL" id="TRM67370.1"/>
    </source>
</evidence>
<keyword evidence="3" id="KW-0235">DNA replication</keyword>
<feature type="region of interest" description="Disordered" evidence="7">
    <location>
        <begin position="410"/>
        <end position="429"/>
    </location>
</feature>
<evidence type="ECO:0000256" key="1">
    <source>
        <dbReference type="ARBA" id="ARBA00001968"/>
    </source>
</evidence>
<dbReference type="InterPro" id="IPR007527">
    <property type="entry name" value="Znf_SWIM"/>
</dbReference>
<reference evidence="9 10" key="1">
    <citation type="journal article" date="2019" name="New Phytol.">
        <title>Comparative genomics reveals unique wood-decay strategies and fruiting body development in the Schizophyllaceae.</title>
        <authorList>
            <person name="Almasi E."/>
            <person name="Sahu N."/>
            <person name="Krizsan K."/>
            <person name="Balint B."/>
            <person name="Kovacs G.M."/>
            <person name="Kiss B."/>
            <person name="Cseklye J."/>
            <person name="Drula E."/>
            <person name="Henrissat B."/>
            <person name="Nagy I."/>
            <person name="Chovatia M."/>
            <person name="Adam C."/>
            <person name="LaButti K."/>
            <person name="Lipzen A."/>
            <person name="Riley R."/>
            <person name="Grigoriev I.V."/>
            <person name="Nagy L.G."/>
        </authorList>
    </citation>
    <scope>NUCLEOTIDE SEQUENCE [LARGE SCALE GENOMIC DNA]</scope>
    <source>
        <strain evidence="9 10">NL-1724</strain>
    </source>
</reference>
<dbReference type="GO" id="GO:0005524">
    <property type="term" value="F:ATP binding"/>
    <property type="evidence" value="ECO:0007669"/>
    <property type="project" value="InterPro"/>
</dbReference>
<dbReference type="Gene3D" id="3.30.1490.70">
    <property type="match status" value="1"/>
</dbReference>
<dbReference type="NCBIfam" id="NF006592">
    <property type="entry name" value="PRK09125.1"/>
    <property type="match status" value="1"/>
</dbReference>
<dbReference type="GO" id="GO:0006260">
    <property type="term" value="P:DNA replication"/>
    <property type="evidence" value="ECO:0007669"/>
    <property type="project" value="UniProtKB-KW"/>
</dbReference>
<sequence length="429" mass="47835">MSRYRSAQVVAPANDELDEINGIKPKVVMADGDEQEVSSQSSNSTYKVKRTWDHYYCTCPAWRNQGGAPTNARTCKHLKALLGEEYELARLKLKNPYGQQPKPSSSKGKKRKKADDDDDADADDKPASKKSKPASSKLKAPFKEVLLANKWDLDDGLDPTGWWMSEKLDGVRVYYDGERMWSRLGNLFTPPQWFLDKLPKNVHLDGELFGGRGTFQSTVSIVKTINSPHWRNITFQVFDLPSLASQPFEDRLDALKKLVGKRGGSQRSRQVVLVWHEKVRDRQHVLDHLKHIEQLGGEGVMLRKPGSAYEFKRSGTLLKVKTFHDAEALVTGYVPGKGKHKGATGALKCQMASGKTFNVGTGLSDKQRAKPPKVGSVVTYRFQELTNDGVPRFPSFIGEAFDKTEAKDAEILNRAAKPPGSKNDHEAAV</sequence>
<comment type="caution">
    <text evidence="9">The sequence shown here is derived from an EMBL/GenBank/DDBJ whole genome shotgun (WGS) entry which is preliminary data.</text>
</comment>
<accession>A0A550CRE6</accession>
<gene>
    <name evidence="9" type="ORF">BD626DRAFT_100131</name>
</gene>
<dbReference type="PANTHER" id="PTHR47810:SF1">
    <property type="entry name" value="DNA LIGASE B"/>
    <property type="match status" value="1"/>
</dbReference>
<dbReference type="Gene3D" id="3.30.470.30">
    <property type="entry name" value="DNA ligase/mRNA capping enzyme"/>
    <property type="match status" value="1"/>
</dbReference>
<evidence type="ECO:0000313" key="10">
    <source>
        <dbReference type="Proteomes" id="UP000320762"/>
    </source>
</evidence>
<evidence type="ECO:0000259" key="8">
    <source>
        <dbReference type="PROSITE" id="PS50966"/>
    </source>
</evidence>
<keyword evidence="6" id="KW-0863">Zinc-finger</keyword>
<evidence type="ECO:0000256" key="6">
    <source>
        <dbReference type="PROSITE-ProRule" id="PRU00325"/>
    </source>
</evidence>